<comment type="caution">
    <text evidence="1">The sequence shown here is derived from an EMBL/GenBank/DDBJ whole genome shotgun (WGS) entry which is preliminary data.</text>
</comment>
<evidence type="ECO:0000313" key="1">
    <source>
        <dbReference type="EMBL" id="GAA4692516.1"/>
    </source>
</evidence>
<dbReference type="Pfam" id="PF10944">
    <property type="entry name" value="DUF2630"/>
    <property type="match status" value="1"/>
</dbReference>
<accession>A0ABP8WN08</accession>
<keyword evidence="2" id="KW-1185">Reference proteome</keyword>
<dbReference type="EMBL" id="BAABKM010000001">
    <property type="protein sequence ID" value="GAA4692516.1"/>
    <property type="molecule type" value="Genomic_DNA"/>
</dbReference>
<evidence type="ECO:0000313" key="2">
    <source>
        <dbReference type="Proteomes" id="UP001499974"/>
    </source>
</evidence>
<organism evidence="1 2">
    <name type="scientific">Nocardioides conyzicola</name>
    <dbReference type="NCBI Taxonomy" id="1651781"/>
    <lineage>
        <taxon>Bacteria</taxon>
        <taxon>Bacillati</taxon>
        <taxon>Actinomycetota</taxon>
        <taxon>Actinomycetes</taxon>
        <taxon>Propionibacteriales</taxon>
        <taxon>Nocardioidaceae</taxon>
        <taxon>Nocardioides</taxon>
    </lineage>
</organism>
<gene>
    <name evidence="1" type="ORF">GCM10023349_04410</name>
</gene>
<sequence length="82" mass="9693">MLEDTALRQQIHALIEQEHCLRERYDGQRIITQEAASRLKGIEVELDRCWDLLRQRQAKREFRQDPDVATARSAGIVENYLQ</sequence>
<name>A0ABP8WN08_9ACTN</name>
<reference evidence="2" key="1">
    <citation type="journal article" date="2019" name="Int. J. Syst. Evol. Microbiol.">
        <title>The Global Catalogue of Microorganisms (GCM) 10K type strain sequencing project: providing services to taxonomists for standard genome sequencing and annotation.</title>
        <authorList>
            <consortium name="The Broad Institute Genomics Platform"/>
            <consortium name="The Broad Institute Genome Sequencing Center for Infectious Disease"/>
            <person name="Wu L."/>
            <person name="Ma J."/>
        </authorList>
    </citation>
    <scope>NUCLEOTIDE SEQUENCE [LARGE SCALE GENOMIC DNA]</scope>
    <source>
        <strain evidence="2">JCM 18531</strain>
    </source>
</reference>
<dbReference type="InterPro" id="IPR020311">
    <property type="entry name" value="Uncharacterised_Rv0898c"/>
</dbReference>
<proteinExistence type="predicted"/>
<dbReference type="Proteomes" id="UP001499974">
    <property type="component" value="Unassembled WGS sequence"/>
</dbReference>
<protein>
    <submittedName>
        <fullName evidence="1">DUF2630 family protein</fullName>
    </submittedName>
</protein>
<dbReference type="RefSeq" id="WP_345518775.1">
    <property type="nucleotide sequence ID" value="NZ_BAABKM010000001.1"/>
</dbReference>